<evidence type="ECO:0000256" key="7">
    <source>
        <dbReference type="PROSITE-ProRule" id="PRU10141"/>
    </source>
</evidence>
<dbReference type="EMBL" id="CP041186">
    <property type="protein sequence ID" value="QDG49221.1"/>
    <property type="molecule type" value="Genomic_DNA"/>
</dbReference>
<dbReference type="PANTHER" id="PTHR43289">
    <property type="entry name" value="MITOGEN-ACTIVATED PROTEIN KINASE KINASE KINASE 20-RELATED"/>
    <property type="match status" value="1"/>
</dbReference>
<dbReference type="AlphaFoldDB" id="A0A4Y6PLQ1"/>
<gene>
    <name evidence="10" type="ORF">FIV42_00235</name>
</gene>
<dbReference type="Proteomes" id="UP000315995">
    <property type="component" value="Chromosome"/>
</dbReference>
<name>A0A4Y6PLQ1_PERCE</name>
<keyword evidence="3" id="KW-0808">Transferase</keyword>
<keyword evidence="2 10" id="KW-0723">Serine/threonine-protein kinase</keyword>
<dbReference type="SUPFAM" id="SSF56112">
    <property type="entry name" value="Protein kinase-like (PK-like)"/>
    <property type="match status" value="1"/>
</dbReference>
<proteinExistence type="predicted"/>
<evidence type="ECO:0000256" key="5">
    <source>
        <dbReference type="ARBA" id="ARBA00022777"/>
    </source>
</evidence>
<dbReference type="RefSeq" id="WP_141195720.1">
    <property type="nucleotide sequence ID" value="NZ_CP041186.1"/>
</dbReference>
<accession>A0A4Y6PLQ1</accession>
<dbReference type="GO" id="GO:0005524">
    <property type="term" value="F:ATP binding"/>
    <property type="evidence" value="ECO:0007669"/>
    <property type="project" value="UniProtKB-UniRule"/>
</dbReference>
<keyword evidence="5 10" id="KW-0418">Kinase</keyword>
<dbReference type="PROSITE" id="PS50011">
    <property type="entry name" value="PROTEIN_KINASE_DOM"/>
    <property type="match status" value="1"/>
</dbReference>
<dbReference type="SMART" id="SM00220">
    <property type="entry name" value="S_TKc"/>
    <property type="match status" value="1"/>
</dbReference>
<dbReference type="InterPro" id="IPR008271">
    <property type="entry name" value="Ser/Thr_kinase_AS"/>
</dbReference>
<evidence type="ECO:0000256" key="2">
    <source>
        <dbReference type="ARBA" id="ARBA00022527"/>
    </source>
</evidence>
<dbReference type="FunFam" id="1.10.510.10:FF:000021">
    <property type="entry name" value="Serine/threonine protein kinase"/>
    <property type="match status" value="1"/>
</dbReference>
<dbReference type="PROSITE" id="PS00108">
    <property type="entry name" value="PROTEIN_KINASE_ST"/>
    <property type="match status" value="1"/>
</dbReference>
<dbReference type="Pfam" id="PF00069">
    <property type="entry name" value="Pkinase"/>
    <property type="match status" value="1"/>
</dbReference>
<evidence type="ECO:0000256" key="1">
    <source>
        <dbReference type="ARBA" id="ARBA00012513"/>
    </source>
</evidence>
<feature type="compositionally biased region" description="Basic and acidic residues" evidence="8">
    <location>
        <begin position="606"/>
        <end position="635"/>
    </location>
</feature>
<feature type="region of interest" description="Disordered" evidence="8">
    <location>
        <begin position="581"/>
        <end position="682"/>
    </location>
</feature>
<organism evidence="10 11">
    <name type="scientific">Persicimonas caeni</name>
    <dbReference type="NCBI Taxonomy" id="2292766"/>
    <lineage>
        <taxon>Bacteria</taxon>
        <taxon>Deltaproteobacteria</taxon>
        <taxon>Bradymonadales</taxon>
        <taxon>Bradymonadaceae</taxon>
        <taxon>Persicimonas</taxon>
    </lineage>
</organism>
<protein>
    <recommendedName>
        <fullName evidence="1">non-specific serine/threonine protein kinase</fullName>
        <ecNumber evidence="1">2.7.11.1</ecNumber>
    </recommendedName>
</protein>
<dbReference type="InterPro" id="IPR000719">
    <property type="entry name" value="Prot_kinase_dom"/>
</dbReference>
<dbReference type="EC" id="2.7.11.1" evidence="1"/>
<sequence length="682" mass="73422">MGDDVEQKVGSDTAPAFGRDEGDPALEETSAQSEVPAEQGEAKAKIVKICKQCMVSQSDGGEFCVNCGSPLVPIRAVRESYVGETVGGKYKIVDRLGAGGMGEVYLGINEPLGQRVAVKFLSKKFTADEGIIMRFLNEARSYCKVNHPNAVTLLEYGQHDDGALYLITEFIEGKSLTETLKEIGPFDLERVISVAAQVCEVLSAAHSQGVIHRDLKPDNIMLMPTSRGRYAVKVLDFGIAKIVDDDHEHGPMTETGSVFGTPEFMSPEQARGDTADPRSDLYAMGVILFYIATGKLPFKGKNKLIVLNKQLNERPPRPSEAREDIEVPLRLEAVILKCLNKEPEERYQSADDLLEALEEAKSASGPMNTAAGGTARLGAVSSEVADTAADTPSPPHQTDAPGIHDSETVAYGNLDSPLNTDPERAADVELGEIDDSDEAVGALEEVDLAREWAEREEVTFEENRSWRIVAGALVAVMVAGVLVWALGSDGPAVDGGNEGAAGAQIENPPAQGPAAPQVDINRVLVTGQVIGSLSAAEDNLRHGDVGAAKRALDATYMWMGDDELPKAARKRRRELAARIAREQKNNKEKPEQANKPKPVNKPKPQPVEKPKPAEKPKPQPVEKPKPAEKPVEKPAAKKPTAQEEPPAETEPPKSTDGSAEESKEKDPAEDTDGFALPPKRLD</sequence>
<dbReference type="InterPro" id="IPR017441">
    <property type="entry name" value="Protein_kinase_ATP_BS"/>
</dbReference>
<dbReference type="PROSITE" id="PS00107">
    <property type="entry name" value="PROTEIN_KINASE_ATP"/>
    <property type="match status" value="1"/>
</dbReference>
<feature type="region of interest" description="Disordered" evidence="8">
    <location>
        <begin position="386"/>
        <end position="422"/>
    </location>
</feature>
<evidence type="ECO:0000256" key="6">
    <source>
        <dbReference type="ARBA" id="ARBA00022840"/>
    </source>
</evidence>
<keyword evidence="6 7" id="KW-0067">ATP-binding</keyword>
<dbReference type="Gene3D" id="1.10.510.10">
    <property type="entry name" value="Transferase(Phosphotransferase) domain 1"/>
    <property type="match status" value="1"/>
</dbReference>
<evidence type="ECO:0000313" key="11">
    <source>
        <dbReference type="Proteomes" id="UP000315995"/>
    </source>
</evidence>
<dbReference type="Gene3D" id="3.30.200.20">
    <property type="entry name" value="Phosphorylase Kinase, domain 1"/>
    <property type="match status" value="1"/>
</dbReference>
<feature type="region of interest" description="Disordered" evidence="8">
    <location>
        <begin position="1"/>
        <end position="38"/>
    </location>
</feature>
<feature type="compositionally biased region" description="Basic and acidic residues" evidence="8">
    <location>
        <begin position="581"/>
        <end position="594"/>
    </location>
</feature>
<evidence type="ECO:0000256" key="4">
    <source>
        <dbReference type="ARBA" id="ARBA00022741"/>
    </source>
</evidence>
<dbReference type="CDD" id="cd14014">
    <property type="entry name" value="STKc_PknB_like"/>
    <property type="match status" value="1"/>
</dbReference>
<evidence type="ECO:0000259" key="9">
    <source>
        <dbReference type="PROSITE" id="PS50011"/>
    </source>
</evidence>
<keyword evidence="4 7" id="KW-0547">Nucleotide-binding</keyword>
<feature type="domain" description="Protein kinase" evidence="9">
    <location>
        <begin position="90"/>
        <end position="358"/>
    </location>
</feature>
<feature type="region of interest" description="Disordered" evidence="8">
    <location>
        <begin position="495"/>
        <end position="515"/>
    </location>
</feature>
<feature type="binding site" evidence="7">
    <location>
        <position position="119"/>
    </location>
    <ligand>
        <name>ATP</name>
        <dbReference type="ChEBI" id="CHEBI:30616"/>
    </ligand>
</feature>
<evidence type="ECO:0000256" key="8">
    <source>
        <dbReference type="SAM" id="MobiDB-lite"/>
    </source>
</evidence>
<accession>A0A5B8XWZ2</accession>
<evidence type="ECO:0000313" key="10">
    <source>
        <dbReference type="EMBL" id="QDG49221.1"/>
    </source>
</evidence>
<dbReference type="PANTHER" id="PTHR43289:SF6">
    <property type="entry name" value="SERINE_THREONINE-PROTEIN KINASE NEKL-3"/>
    <property type="match status" value="1"/>
</dbReference>
<feature type="region of interest" description="Disordered" evidence="8">
    <location>
        <begin position="250"/>
        <end position="275"/>
    </location>
</feature>
<dbReference type="OrthoDB" id="9801841at2"/>
<evidence type="ECO:0000256" key="3">
    <source>
        <dbReference type="ARBA" id="ARBA00022679"/>
    </source>
</evidence>
<dbReference type="GO" id="GO:0004674">
    <property type="term" value="F:protein serine/threonine kinase activity"/>
    <property type="evidence" value="ECO:0007669"/>
    <property type="project" value="UniProtKB-KW"/>
</dbReference>
<keyword evidence="11" id="KW-1185">Reference proteome</keyword>
<reference evidence="10 11" key="1">
    <citation type="submission" date="2019-06" db="EMBL/GenBank/DDBJ databases">
        <title>Persicimonas caeni gen. nov., sp. nov., a predatory bacterium isolated from solar saltern.</title>
        <authorList>
            <person name="Wang S."/>
        </authorList>
    </citation>
    <scope>NUCLEOTIDE SEQUENCE [LARGE SCALE GENOMIC DNA]</scope>
    <source>
        <strain evidence="10 11">YN101</strain>
    </source>
</reference>
<dbReference type="InterPro" id="IPR011009">
    <property type="entry name" value="Kinase-like_dom_sf"/>
</dbReference>